<keyword evidence="10 12" id="KW-0186">Copper</keyword>
<evidence type="ECO:0000259" key="13">
    <source>
        <dbReference type="Pfam" id="PF07732"/>
    </source>
</evidence>
<comment type="subunit">
    <text evidence="4">Homotrimer.</text>
</comment>
<comment type="caution">
    <text evidence="14">The sequence shown here is derived from an EMBL/GenBank/DDBJ whole genome shotgun (WGS) entry which is preliminary data.</text>
</comment>
<evidence type="ECO:0000256" key="1">
    <source>
        <dbReference type="ARBA" id="ARBA00001960"/>
    </source>
</evidence>
<evidence type="ECO:0000256" key="10">
    <source>
        <dbReference type="ARBA" id="ARBA00023008"/>
    </source>
</evidence>
<dbReference type="SUPFAM" id="SSF49503">
    <property type="entry name" value="Cupredoxins"/>
    <property type="match status" value="2"/>
</dbReference>
<dbReference type="InterPro" id="IPR011707">
    <property type="entry name" value="Cu-oxidase-like_N"/>
</dbReference>
<dbReference type="GO" id="GO:0050421">
    <property type="term" value="F:nitrite reductase (NO-forming) activity"/>
    <property type="evidence" value="ECO:0007669"/>
    <property type="project" value="UniProtKB-EC"/>
</dbReference>
<dbReference type="AlphaFoldDB" id="A0A7X6IAP5"/>
<evidence type="ECO:0000256" key="12">
    <source>
        <dbReference type="PIRSR" id="PIRSR601287-1"/>
    </source>
</evidence>
<feature type="binding site" description="type 1 copper site" evidence="12">
    <location>
        <position position="104"/>
    </location>
    <ligand>
        <name>Cu cation</name>
        <dbReference type="ChEBI" id="CHEBI:23378"/>
        <label>1</label>
    </ligand>
</feature>
<dbReference type="Gene3D" id="2.60.40.420">
    <property type="entry name" value="Cupredoxins - blue copper proteins"/>
    <property type="match status" value="2"/>
</dbReference>
<dbReference type="InterPro" id="IPR001287">
    <property type="entry name" value="NO2-reductase_Cu"/>
</dbReference>
<comment type="cofactor">
    <cofactor evidence="2 12">
        <name>Cu(2+)</name>
        <dbReference type="ChEBI" id="CHEBI:29036"/>
    </cofactor>
</comment>
<sequence length="273" mass="29634">MILPGGTSAATVKVHLTAEEKTLPISAEETYEAWTYNGKVPGPVVRVKQGDQVEFTLENKGARPHSIDFHAARINPGVAYRSIGVGETNSFTWKAEYPGLFAYHCGTSPMIQHVANGMFGVVIVDPQKPMRPAREYVLVQSEFYPDVPAMMEKRRKHVVFNGRANQYIEKPLTAKPGELVRLYIVNIGPNNFSAIHVIGGIFDAVYESGNPANAVRGVQTWTIPPAGGAIFELTFPEEGSYPIVTHSLSDALSGAIGVINVSKDADGKTELVP</sequence>
<keyword evidence="8" id="KW-0677">Repeat</keyword>
<evidence type="ECO:0000256" key="9">
    <source>
        <dbReference type="ARBA" id="ARBA00023002"/>
    </source>
</evidence>
<dbReference type="EC" id="1.7.2.1" evidence="5"/>
<dbReference type="Proteomes" id="UP000534783">
    <property type="component" value="Unassembled WGS sequence"/>
</dbReference>
<dbReference type="InterPro" id="IPR045087">
    <property type="entry name" value="Cu-oxidase_fam"/>
</dbReference>
<evidence type="ECO:0000256" key="5">
    <source>
        <dbReference type="ARBA" id="ARBA00011882"/>
    </source>
</evidence>
<evidence type="ECO:0000256" key="11">
    <source>
        <dbReference type="ARBA" id="ARBA00049340"/>
    </source>
</evidence>
<dbReference type="CDD" id="cd04208">
    <property type="entry name" value="CuRO_2_CuNIR"/>
    <property type="match status" value="1"/>
</dbReference>
<organism evidence="14 15">
    <name type="scientific">Candidatus Manganitrophus noduliformans</name>
    <dbReference type="NCBI Taxonomy" id="2606439"/>
    <lineage>
        <taxon>Bacteria</taxon>
        <taxon>Pseudomonadati</taxon>
        <taxon>Nitrospirota</taxon>
        <taxon>Nitrospiria</taxon>
        <taxon>Candidatus Troglogloeales</taxon>
        <taxon>Candidatus Manganitrophaceae</taxon>
        <taxon>Candidatus Manganitrophus</taxon>
    </lineage>
</organism>
<comment type="catalytic activity">
    <reaction evidence="11">
        <text>nitric oxide + Fe(III)-[cytochrome c] + H2O = Fe(II)-[cytochrome c] + nitrite + 2 H(+)</text>
        <dbReference type="Rhea" id="RHEA:15233"/>
        <dbReference type="Rhea" id="RHEA-COMP:10350"/>
        <dbReference type="Rhea" id="RHEA-COMP:14399"/>
        <dbReference type="ChEBI" id="CHEBI:15377"/>
        <dbReference type="ChEBI" id="CHEBI:15378"/>
        <dbReference type="ChEBI" id="CHEBI:16301"/>
        <dbReference type="ChEBI" id="CHEBI:16480"/>
        <dbReference type="ChEBI" id="CHEBI:29033"/>
        <dbReference type="ChEBI" id="CHEBI:29034"/>
        <dbReference type="EC" id="1.7.2.1"/>
    </reaction>
</comment>
<keyword evidence="7 12" id="KW-0479">Metal-binding</keyword>
<feature type="domain" description="Plastocyanin-like" evidence="13">
    <location>
        <begin position="20"/>
        <end position="128"/>
    </location>
</feature>
<evidence type="ECO:0000256" key="4">
    <source>
        <dbReference type="ARBA" id="ARBA00011233"/>
    </source>
</evidence>
<dbReference type="PRINTS" id="PR00695">
    <property type="entry name" value="CUNO2RDTASE"/>
</dbReference>
<keyword evidence="15" id="KW-1185">Reference proteome</keyword>
<feature type="binding site" description="type 1 copper site" evidence="12">
    <location>
        <position position="105"/>
    </location>
    <ligand>
        <name>Cu cation</name>
        <dbReference type="ChEBI" id="CHEBI:23378"/>
        <label>1</label>
    </ligand>
</feature>
<reference evidence="14 15" key="1">
    <citation type="journal article" date="2020" name="Nature">
        <title>Bacterial chemolithoautotrophy via manganese oxidation.</title>
        <authorList>
            <person name="Yu H."/>
            <person name="Leadbetter J.R."/>
        </authorList>
    </citation>
    <scope>NUCLEOTIDE SEQUENCE [LARGE SCALE GENOMIC DNA]</scope>
    <source>
        <strain evidence="14 15">Mn-1</strain>
    </source>
</reference>
<evidence type="ECO:0000313" key="14">
    <source>
        <dbReference type="EMBL" id="NKE70600.1"/>
    </source>
</evidence>
<name>A0A7X6IAP5_9BACT</name>
<evidence type="ECO:0000256" key="7">
    <source>
        <dbReference type="ARBA" id="ARBA00022723"/>
    </source>
</evidence>
<protein>
    <recommendedName>
        <fullName evidence="6">Copper-containing nitrite reductase</fullName>
        <ecNumber evidence="5">1.7.2.1</ecNumber>
    </recommendedName>
</protein>
<feature type="binding site" description="type 1 copper site" evidence="12">
    <location>
        <position position="113"/>
    </location>
    <ligand>
        <name>Cu cation</name>
        <dbReference type="ChEBI" id="CHEBI:23378"/>
        <label>1</label>
    </ligand>
</feature>
<feature type="binding site" description="type 1 copper site" evidence="12">
    <location>
        <position position="118"/>
    </location>
    <ligand>
        <name>Cu cation</name>
        <dbReference type="ChEBI" id="CHEBI:23378"/>
        <label>1</label>
    </ligand>
</feature>
<gene>
    <name evidence="14" type="ORF">MNODULE_07615</name>
</gene>
<dbReference type="Pfam" id="PF07732">
    <property type="entry name" value="Cu-oxidase_3"/>
    <property type="match status" value="1"/>
</dbReference>
<dbReference type="PANTHER" id="PTHR11709:SF394">
    <property type="entry name" value="FI03373P-RELATED"/>
    <property type="match status" value="1"/>
</dbReference>
<feature type="binding site" description="type 1 copper site" evidence="12">
    <location>
        <position position="246"/>
    </location>
    <ligand>
        <name>Cu cation</name>
        <dbReference type="ChEBI" id="CHEBI:23378"/>
        <label>1</label>
    </ligand>
</feature>
<evidence type="ECO:0000256" key="8">
    <source>
        <dbReference type="ARBA" id="ARBA00022737"/>
    </source>
</evidence>
<dbReference type="CDD" id="cd11020">
    <property type="entry name" value="CuRO_1_CuNIR"/>
    <property type="match status" value="1"/>
</dbReference>
<evidence type="ECO:0000256" key="2">
    <source>
        <dbReference type="ARBA" id="ARBA00001973"/>
    </source>
</evidence>
<feature type="binding site" description="type 1 copper site" evidence="12">
    <location>
        <position position="65"/>
    </location>
    <ligand>
        <name>Cu cation</name>
        <dbReference type="ChEBI" id="CHEBI:23378"/>
        <label>1</label>
    </ligand>
</feature>
<proteinExistence type="inferred from homology"/>
<comment type="similarity">
    <text evidence="3">Belongs to the multicopper oxidase family.</text>
</comment>
<comment type="cofactor">
    <cofactor evidence="1 12">
        <name>Cu(+)</name>
        <dbReference type="ChEBI" id="CHEBI:49552"/>
    </cofactor>
</comment>
<dbReference type="PANTHER" id="PTHR11709">
    <property type="entry name" value="MULTI-COPPER OXIDASE"/>
    <property type="match status" value="1"/>
</dbReference>
<dbReference type="InterPro" id="IPR008972">
    <property type="entry name" value="Cupredoxin"/>
</dbReference>
<dbReference type="EMBL" id="VTOW01000001">
    <property type="protein sequence ID" value="NKE70600.1"/>
    <property type="molecule type" value="Genomic_DNA"/>
</dbReference>
<feature type="binding site" description="type 1 copper site" evidence="12">
    <location>
        <position position="70"/>
    </location>
    <ligand>
        <name>Cu cation</name>
        <dbReference type="ChEBI" id="CHEBI:23378"/>
        <label>1</label>
    </ligand>
</feature>
<evidence type="ECO:0000256" key="3">
    <source>
        <dbReference type="ARBA" id="ARBA00010609"/>
    </source>
</evidence>
<dbReference type="GO" id="GO:0005507">
    <property type="term" value="F:copper ion binding"/>
    <property type="evidence" value="ECO:0007669"/>
    <property type="project" value="InterPro"/>
</dbReference>
<accession>A0A7X6IAP5</accession>
<evidence type="ECO:0000256" key="6">
    <source>
        <dbReference type="ARBA" id="ARBA00017290"/>
    </source>
</evidence>
<keyword evidence="9" id="KW-0560">Oxidoreductase</keyword>
<evidence type="ECO:0000313" key="15">
    <source>
        <dbReference type="Proteomes" id="UP000534783"/>
    </source>
</evidence>